<proteinExistence type="predicted"/>
<accession>A0ABW0W9M8</accession>
<dbReference type="EMBL" id="JBHSOE010000003">
    <property type="protein sequence ID" value="MFC5654530.1"/>
    <property type="molecule type" value="Genomic_DNA"/>
</dbReference>
<sequence length="182" mass="18603">MARTVPVIAAEAPGTYLTGALWNASVKAMGDWLMGSAGNGAPRFRAHQSTAQSLADNTWTSLTLDTEDYDSDNGHSTTTNSSRYTVQVAGTYLVIGSVGLVANATGARAVRLTQNGGAINGTFVKTPASPAGHSHGLVTATHVYCDVGDYLEVQGNQASGAALNTNPGGDVCSSLSVAWITG</sequence>
<dbReference type="Gene3D" id="2.60.120.40">
    <property type="match status" value="1"/>
</dbReference>
<organism evidence="1 2">
    <name type="scientific">Streptomyces nogalater</name>
    <dbReference type="NCBI Taxonomy" id="38314"/>
    <lineage>
        <taxon>Bacteria</taxon>
        <taxon>Bacillati</taxon>
        <taxon>Actinomycetota</taxon>
        <taxon>Actinomycetes</taxon>
        <taxon>Kitasatosporales</taxon>
        <taxon>Streptomycetaceae</taxon>
        <taxon>Streptomyces</taxon>
    </lineage>
</organism>
<evidence type="ECO:0000313" key="1">
    <source>
        <dbReference type="EMBL" id="MFC5654530.1"/>
    </source>
</evidence>
<reference evidence="2" key="1">
    <citation type="journal article" date="2019" name="Int. J. Syst. Evol. Microbiol.">
        <title>The Global Catalogue of Microorganisms (GCM) 10K type strain sequencing project: providing services to taxonomists for standard genome sequencing and annotation.</title>
        <authorList>
            <consortium name="The Broad Institute Genomics Platform"/>
            <consortium name="The Broad Institute Genome Sequencing Center for Infectious Disease"/>
            <person name="Wu L."/>
            <person name="Ma J."/>
        </authorList>
    </citation>
    <scope>NUCLEOTIDE SEQUENCE [LARGE SCALE GENOMIC DNA]</scope>
    <source>
        <strain evidence="2">KCTC 5701</strain>
    </source>
</reference>
<protein>
    <submittedName>
        <fullName evidence="1">Uncharacterized protein</fullName>
    </submittedName>
</protein>
<gene>
    <name evidence="1" type="ORF">ACFP3J_03350</name>
</gene>
<keyword evidence="2" id="KW-1185">Reference proteome</keyword>
<dbReference type="RefSeq" id="WP_344347301.1">
    <property type="nucleotide sequence ID" value="NZ_BAAASM010000009.1"/>
</dbReference>
<comment type="caution">
    <text evidence="1">The sequence shown here is derived from an EMBL/GenBank/DDBJ whole genome shotgun (WGS) entry which is preliminary data.</text>
</comment>
<name>A0ABW0W9M8_STRNO</name>
<evidence type="ECO:0000313" key="2">
    <source>
        <dbReference type="Proteomes" id="UP001596065"/>
    </source>
</evidence>
<dbReference type="InterPro" id="IPR008983">
    <property type="entry name" value="Tumour_necrosis_fac-like_dom"/>
</dbReference>
<dbReference type="Proteomes" id="UP001596065">
    <property type="component" value="Unassembled WGS sequence"/>
</dbReference>